<dbReference type="HOGENOM" id="CLU_917751_0_0_7"/>
<organism evidence="2 3">
    <name type="scientific">Campylobacter hominis (strain ATCC BAA-381 / DSM 21671 / CCUG 45161 / LMG 19568 / NCTC 13146 / CH001A)</name>
    <dbReference type="NCBI Taxonomy" id="360107"/>
    <lineage>
        <taxon>Bacteria</taxon>
        <taxon>Pseudomonadati</taxon>
        <taxon>Campylobacterota</taxon>
        <taxon>Epsilonproteobacteria</taxon>
        <taxon>Campylobacterales</taxon>
        <taxon>Campylobacteraceae</taxon>
        <taxon>Campylobacter</taxon>
    </lineage>
</organism>
<keyword evidence="1" id="KW-0472">Membrane</keyword>
<dbReference type="KEGG" id="cha:CHAB381_0553"/>
<dbReference type="AlphaFoldDB" id="A7I0V0"/>
<dbReference type="eggNOG" id="COG4968">
    <property type="taxonomic scope" value="Bacteria"/>
</dbReference>
<keyword evidence="1" id="KW-1133">Transmembrane helix</keyword>
<proteinExistence type="predicted"/>
<evidence type="ECO:0000313" key="2">
    <source>
        <dbReference type="EMBL" id="ABS52492.1"/>
    </source>
</evidence>
<dbReference type="RefSeq" id="WP_012108428.1">
    <property type="nucleotide sequence ID" value="NC_009714.1"/>
</dbReference>
<keyword evidence="3" id="KW-1185">Reference proteome</keyword>
<dbReference type="STRING" id="360107.CHAB381_0553"/>
<gene>
    <name evidence="2" type="ordered locus">CHAB381_0553</name>
</gene>
<sequence>MKKAFTLIELIFVIVLLSIISMFGADLYVKIYNSYTNNRATSDLEGETERTLNIITSLLRDRVKKTVIGRATDNGEHPDGDFVYLDQVQEEHDVLEWIGKSTETQYIGSANKGLLGWSGFDIKMIVPSGDFVIQSPGSSLKNAESILNSLNAGTKSFGIIFNDAEVDANSFGYDHKTYNHTNIGTVSITGNDTMQISGLASRNKNRYFLVHTAYAIVPVLDNNAANVSVSVDGGKKIKSNTYNLLLYYNFQPWENENYIKGNSVILAKNVTMFRFTYDNNSVAVKLCMRDNNRNFDAEKLDFIVCKSQVVE</sequence>
<dbReference type="Proteomes" id="UP000002407">
    <property type="component" value="Chromosome"/>
</dbReference>
<keyword evidence="1" id="KW-0812">Transmembrane</keyword>
<dbReference type="OrthoDB" id="5372496at2"/>
<accession>A7I0V0</accession>
<name>A7I0V0_CAMHC</name>
<protein>
    <submittedName>
        <fullName evidence="2">Putative prepilin-type N-cleavage/methylation domain protein</fullName>
    </submittedName>
</protein>
<dbReference type="InterPro" id="IPR012902">
    <property type="entry name" value="N_methyl_site"/>
</dbReference>
<dbReference type="NCBIfam" id="TIGR02532">
    <property type="entry name" value="IV_pilin_GFxxxE"/>
    <property type="match status" value="1"/>
</dbReference>
<evidence type="ECO:0000256" key="1">
    <source>
        <dbReference type="SAM" id="Phobius"/>
    </source>
</evidence>
<reference evidence="3" key="1">
    <citation type="submission" date="2007-07" db="EMBL/GenBank/DDBJ databases">
        <title>Complete genome sequence of Campylobacter hominis ATCC BAA-381, a commensal isolated from the human gastrointestinal tract.</title>
        <authorList>
            <person name="Fouts D.E."/>
            <person name="Mongodin E.F."/>
            <person name="Puiu D."/>
            <person name="Sebastian Y."/>
            <person name="Miller W.G."/>
            <person name="Mandrell R.E."/>
            <person name="Nelson K.E."/>
        </authorList>
    </citation>
    <scope>NUCLEOTIDE SEQUENCE [LARGE SCALE GENOMIC DNA]</scope>
    <source>
        <strain evidence="3">ATCC BAA-381 / LMG 19568 / NCTC 13146 / CH001A</strain>
    </source>
</reference>
<feature type="transmembrane region" description="Helical" evidence="1">
    <location>
        <begin position="7"/>
        <end position="29"/>
    </location>
</feature>
<dbReference type="EMBL" id="CP000776">
    <property type="protein sequence ID" value="ABS52492.1"/>
    <property type="molecule type" value="Genomic_DNA"/>
</dbReference>
<evidence type="ECO:0000313" key="3">
    <source>
        <dbReference type="Proteomes" id="UP000002407"/>
    </source>
</evidence>